<dbReference type="EMBL" id="NHTK01001298">
    <property type="protein sequence ID" value="PPR00685.1"/>
    <property type="molecule type" value="Genomic_DNA"/>
</dbReference>
<evidence type="ECO:0000256" key="1">
    <source>
        <dbReference type="SAM" id="SignalP"/>
    </source>
</evidence>
<evidence type="ECO:0000313" key="3">
    <source>
        <dbReference type="Proteomes" id="UP000284842"/>
    </source>
</evidence>
<evidence type="ECO:0000313" key="2">
    <source>
        <dbReference type="EMBL" id="PPR00685.1"/>
    </source>
</evidence>
<dbReference type="Proteomes" id="UP000284842">
    <property type="component" value="Unassembled WGS sequence"/>
</dbReference>
<feature type="chain" id="PRO_5019334848" evidence="1">
    <location>
        <begin position="25"/>
        <end position="218"/>
    </location>
</feature>
<protein>
    <submittedName>
        <fullName evidence="2">Uncharacterized protein</fullName>
    </submittedName>
</protein>
<name>A0A409YCF1_9AGAR</name>
<proteinExistence type="predicted"/>
<reference evidence="2 3" key="1">
    <citation type="journal article" date="2018" name="Evol. Lett.">
        <title>Horizontal gene cluster transfer increased hallucinogenic mushroom diversity.</title>
        <authorList>
            <person name="Reynolds H.T."/>
            <person name="Vijayakumar V."/>
            <person name="Gluck-Thaler E."/>
            <person name="Korotkin H.B."/>
            <person name="Matheny P.B."/>
            <person name="Slot J.C."/>
        </authorList>
    </citation>
    <scope>NUCLEOTIDE SEQUENCE [LARGE SCALE GENOMIC DNA]</scope>
    <source>
        <strain evidence="2 3">2629</strain>
    </source>
</reference>
<dbReference type="AlphaFoldDB" id="A0A409YCF1"/>
<keyword evidence="3" id="KW-1185">Reference proteome</keyword>
<feature type="signal peptide" evidence="1">
    <location>
        <begin position="1"/>
        <end position="24"/>
    </location>
</feature>
<sequence>MFNILLLSASIFLGLYGPVSQALAVPFETEALSSLRYNFRLAAVNSTLPNSNSTGVPLVLGQGGESFDSANGATSGLYFYVTSTYASYPYNEYPSLALVNKELHAFTRSGQWITNATEVRNGTTLGWVSTTIYTAPAPQVYTALKNASNSTQRYPILAAHGVSDLWSLCTFHGTYPQNNVVYNVSAAIEQASAQGAQPLPFDAESCYEVLINIVPASF</sequence>
<accession>A0A409YCF1</accession>
<keyword evidence="1" id="KW-0732">Signal</keyword>
<dbReference type="OrthoDB" id="2844016at2759"/>
<comment type="caution">
    <text evidence="2">The sequence shown here is derived from an EMBL/GenBank/DDBJ whole genome shotgun (WGS) entry which is preliminary data.</text>
</comment>
<gene>
    <name evidence="2" type="ORF">CVT24_000973</name>
</gene>
<organism evidence="2 3">
    <name type="scientific">Panaeolus cyanescens</name>
    <dbReference type="NCBI Taxonomy" id="181874"/>
    <lineage>
        <taxon>Eukaryota</taxon>
        <taxon>Fungi</taxon>
        <taxon>Dikarya</taxon>
        <taxon>Basidiomycota</taxon>
        <taxon>Agaricomycotina</taxon>
        <taxon>Agaricomycetes</taxon>
        <taxon>Agaricomycetidae</taxon>
        <taxon>Agaricales</taxon>
        <taxon>Agaricineae</taxon>
        <taxon>Galeropsidaceae</taxon>
        <taxon>Panaeolus</taxon>
    </lineage>
</organism>
<dbReference type="InParanoid" id="A0A409YCF1"/>